<dbReference type="KEGG" id="fgi:OP10G_4026"/>
<evidence type="ECO:0000256" key="1">
    <source>
        <dbReference type="ARBA" id="ARBA00022490"/>
    </source>
</evidence>
<dbReference type="EMBL" id="CP007139">
    <property type="protein sequence ID" value="AIE87394.1"/>
    <property type="molecule type" value="Genomic_DNA"/>
</dbReference>
<evidence type="ECO:0000313" key="4">
    <source>
        <dbReference type="EMBL" id="AIE87394.1"/>
    </source>
</evidence>
<evidence type="ECO:0000313" key="5">
    <source>
        <dbReference type="Proteomes" id="UP000027982"/>
    </source>
</evidence>
<comment type="function">
    <text evidence="3">Required for rescue of stalled ribosomes mediated by trans-translation. Binds to transfer-messenger RNA (tmRNA), required for stable association of tmRNA with ribosomes. tmRNA and SmpB together mimic tRNA shape, replacing the anticodon stem-loop with SmpB. tmRNA is encoded by the ssrA gene; the 2 termini fold to resemble tRNA(Ala) and it encodes a 'tag peptide', a short internal open reading frame. During trans-translation Ala-aminoacylated tmRNA acts like a tRNA, entering the A-site of stalled ribosomes, displacing the stalled mRNA. The ribosome then switches to translate the ORF on the tmRNA; the nascent peptide is terminated with the 'tag peptide' encoded by the tmRNA and targeted for degradation. The ribosome is freed to recommence translation, which seems to be the essential function of trans-translation.</text>
</comment>
<dbReference type="NCBIfam" id="TIGR00086">
    <property type="entry name" value="smpB"/>
    <property type="match status" value="1"/>
</dbReference>
<gene>
    <name evidence="3" type="primary">smpB</name>
    <name evidence="4" type="ORF">OP10G_4026</name>
</gene>
<name>A0A068NYT7_FIMGI</name>
<dbReference type="PANTHER" id="PTHR30308:SF2">
    <property type="entry name" value="SSRA-BINDING PROTEIN"/>
    <property type="match status" value="1"/>
</dbReference>
<dbReference type="eggNOG" id="COG0691">
    <property type="taxonomic scope" value="Bacteria"/>
</dbReference>
<dbReference type="Gene3D" id="2.40.280.10">
    <property type="match status" value="1"/>
</dbReference>
<dbReference type="HOGENOM" id="CLU_108953_0_1_0"/>
<keyword evidence="2 3" id="KW-0694">RNA-binding</keyword>
<comment type="similarity">
    <text evidence="3">Belongs to the SmpB family.</text>
</comment>
<dbReference type="GO" id="GO:0003723">
    <property type="term" value="F:RNA binding"/>
    <property type="evidence" value="ECO:0007669"/>
    <property type="project" value="UniProtKB-UniRule"/>
</dbReference>
<dbReference type="AlphaFoldDB" id="A0A068NYT7"/>
<keyword evidence="1 3" id="KW-0963">Cytoplasm</keyword>
<sequence>MAKKGNTKEGKAPHSIQNRRARYDYAIQENFEAGIALVGSEVKSIYLGKAHLTDAYCRVVNNEMWLINMDIEPYEQASVFAHERRRDRKLLLHRREIDVLQRKSQEKGLTMVPLAAYFKNGRVKIDIGLGRGKAHYDKRDKIAKDDERREIERAKAGKEF</sequence>
<dbReference type="InterPro" id="IPR000037">
    <property type="entry name" value="SsrA-bd_prot"/>
</dbReference>
<proteinExistence type="inferred from homology"/>
<dbReference type="RefSeq" id="WP_025228704.1">
    <property type="nucleotide sequence ID" value="NZ_CP007139.1"/>
</dbReference>
<dbReference type="InterPro" id="IPR023620">
    <property type="entry name" value="SmpB"/>
</dbReference>
<dbReference type="SUPFAM" id="SSF74982">
    <property type="entry name" value="Small protein B (SmpB)"/>
    <property type="match status" value="1"/>
</dbReference>
<protein>
    <recommendedName>
        <fullName evidence="3">SsrA-binding protein</fullName>
    </recommendedName>
    <alternativeName>
        <fullName evidence="3">Small protein B</fullName>
    </alternativeName>
</protein>
<dbReference type="STRING" id="661478.OP10G_4026"/>
<evidence type="ECO:0000256" key="3">
    <source>
        <dbReference type="HAMAP-Rule" id="MF_00023"/>
    </source>
</evidence>
<reference evidence="4 5" key="1">
    <citation type="journal article" date="2014" name="PLoS ONE">
        <title>The first complete genome sequence of the class fimbriimonadia in the phylum armatimonadetes.</title>
        <authorList>
            <person name="Hu Z.Y."/>
            <person name="Wang Y.Z."/>
            <person name="Im W.T."/>
            <person name="Wang S.Y."/>
            <person name="Zhao G.P."/>
            <person name="Zheng H.J."/>
            <person name="Quan Z.X."/>
        </authorList>
    </citation>
    <scope>NUCLEOTIDE SEQUENCE [LARGE SCALE GENOMIC DNA]</scope>
    <source>
        <strain evidence="4">Gsoil 348</strain>
    </source>
</reference>
<dbReference type="GO" id="GO:0005829">
    <property type="term" value="C:cytosol"/>
    <property type="evidence" value="ECO:0007669"/>
    <property type="project" value="TreeGrafter"/>
</dbReference>
<comment type="subcellular location">
    <subcellularLocation>
        <location evidence="3">Cytoplasm</location>
    </subcellularLocation>
    <text evidence="3">The tmRNA-SmpB complex associates with stalled 70S ribosomes.</text>
</comment>
<dbReference type="GO" id="GO:0070930">
    <property type="term" value="P:trans-translation-dependent protein tagging"/>
    <property type="evidence" value="ECO:0007669"/>
    <property type="project" value="TreeGrafter"/>
</dbReference>
<keyword evidence="5" id="KW-1185">Reference proteome</keyword>
<dbReference type="CDD" id="cd09294">
    <property type="entry name" value="SmpB"/>
    <property type="match status" value="1"/>
</dbReference>
<dbReference type="NCBIfam" id="NF003843">
    <property type="entry name" value="PRK05422.1"/>
    <property type="match status" value="1"/>
</dbReference>
<accession>A0A068NYT7</accession>
<dbReference type="HAMAP" id="MF_00023">
    <property type="entry name" value="SmpB"/>
    <property type="match status" value="1"/>
</dbReference>
<dbReference type="Pfam" id="PF01668">
    <property type="entry name" value="SmpB"/>
    <property type="match status" value="1"/>
</dbReference>
<dbReference type="GO" id="GO:0070929">
    <property type="term" value="P:trans-translation"/>
    <property type="evidence" value="ECO:0007669"/>
    <property type="project" value="UniProtKB-UniRule"/>
</dbReference>
<dbReference type="OrthoDB" id="9805462at2"/>
<dbReference type="Proteomes" id="UP000027982">
    <property type="component" value="Chromosome"/>
</dbReference>
<dbReference type="PROSITE" id="PS01317">
    <property type="entry name" value="SSRP"/>
    <property type="match status" value="1"/>
</dbReference>
<organism evidence="4 5">
    <name type="scientific">Fimbriimonas ginsengisoli Gsoil 348</name>
    <dbReference type="NCBI Taxonomy" id="661478"/>
    <lineage>
        <taxon>Bacteria</taxon>
        <taxon>Bacillati</taxon>
        <taxon>Armatimonadota</taxon>
        <taxon>Fimbriimonadia</taxon>
        <taxon>Fimbriimonadales</taxon>
        <taxon>Fimbriimonadaceae</taxon>
        <taxon>Fimbriimonas</taxon>
    </lineage>
</organism>
<dbReference type="PANTHER" id="PTHR30308">
    <property type="entry name" value="TMRNA-BINDING COMPONENT OF TRANS-TRANSLATION TAGGING COMPLEX"/>
    <property type="match status" value="1"/>
</dbReference>
<dbReference type="InterPro" id="IPR020081">
    <property type="entry name" value="SsrA-bd_prot_CS"/>
</dbReference>
<evidence type="ECO:0000256" key="2">
    <source>
        <dbReference type="ARBA" id="ARBA00022884"/>
    </source>
</evidence>